<dbReference type="EMBL" id="CDHN01000001">
    <property type="protein sequence ID" value="CEJ81819.1"/>
    <property type="molecule type" value="Genomic_DNA"/>
</dbReference>
<feature type="compositionally biased region" description="Polar residues" evidence="1">
    <location>
        <begin position="1"/>
        <end position="17"/>
    </location>
</feature>
<evidence type="ECO:0000313" key="3">
    <source>
        <dbReference type="Proteomes" id="UP000039046"/>
    </source>
</evidence>
<name>A0A0A1T8X1_9HYPO</name>
<protein>
    <submittedName>
        <fullName evidence="2">Uncharacterized protein</fullName>
    </submittedName>
</protein>
<feature type="region of interest" description="Disordered" evidence="1">
    <location>
        <begin position="1"/>
        <end position="100"/>
    </location>
</feature>
<organism evidence="2 3">
    <name type="scientific">[Torrubiella] hemipterigena</name>
    <dbReference type="NCBI Taxonomy" id="1531966"/>
    <lineage>
        <taxon>Eukaryota</taxon>
        <taxon>Fungi</taxon>
        <taxon>Dikarya</taxon>
        <taxon>Ascomycota</taxon>
        <taxon>Pezizomycotina</taxon>
        <taxon>Sordariomycetes</taxon>
        <taxon>Hypocreomycetidae</taxon>
        <taxon>Hypocreales</taxon>
        <taxon>Clavicipitaceae</taxon>
        <taxon>Clavicipitaceae incertae sedis</taxon>
        <taxon>'Torrubiella' clade</taxon>
    </lineage>
</organism>
<reference evidence="2 3" key="1">
    <citation type="journal article" date="2015" name="Genome Announc.">
        <title>Draft Genome Sequence and Gene Annotation of the Entomopathogenic Fungus Verticillium hemipterigenum.</title>
        <authorList>
            <person name="Horn F."/>
            <person name="Habel A."/>
            <person name="Scharf D.H."/>
            <person name="Dworschak J."/>
            <person name="Brakhage A.A."/>
            <person name="Guthke R."/>
            <person name="Hertweck C."/>
            <person name="Linde J."/>
        </authorList>
    </citation>
    <scope>NUCLEOTIDE SEQUENCE [LARGE SCALE GENOMIC DNA]</scope>
</reference>
<feature type="compositionally biased region" description="Polar residues" evidence="1">
    <location>
        <begin position="70"/>
        <end position="79"/>
    </location>
</feature>
<keyword evidence="3" id="KW-1185">Reference proteome</keyword>
<evidence type="ECO:0000256" key="1">
    <source>
        <dbReference type="SAM" id="MobiDB-lite"/>
    </source>
</evidence>
<dbReference type="AlphaFoldDB" id="A0A0A1T8X1"/>
<gene>
    <name evidence="2" type="ORF">VHEMI01929</name>
</gene>
<dbReference type="Proteomes" id="UP000039046">
    <property type="component" value="Unassembled WGS sequence"/>
</dbReference>
<accession>A0A0A1T8X1</accession>
<dbReference type="HOGENOM" id="CLU_1204586_0_0_1"/>
<evidence type="ECO:0000313" key="2">
    <source>
        <dbReference type="EMBL" id="CEJ81819.1"/>
    </source>
</evidence>
<proteinExistence type="predicted"/>
<dbReference type="OrthoDB" id="4590524at2759"/>
<feature type="compositionally biased region" description="Polar residues" evidence="1">
    <location>
        <begin position="42"/>
        <end position="52"/>
    </location>
</feature>
<sequence length="249" mass="27127">MSSKNSTSASRDGSAGTSHGWHNRQAYRQTVPISEDDDDIQSAPSPITTSPTDENHSGTDPLDLPPSYEASVSPNTATRATPEARRPQSPIELEDLHIGGANESDTMRLLTAEESQIHILPNVTGYRKQNPMKWENLEANGHWDHFDDKPGCLWSSSGGFFFSSRGGCCCSTRGSCCFSDREGCCFSDRGGCCFSDQEACCCAIDGGCCFARGESSCCGFSKRGNARDREWIELAYCGALPAFFRRICK</sequence>